<dbReference type="GO" id="GO:0005829">
    <property type="term" value="C:cytosol"/>
    <property type="evidence" value="ECO:0007669"/>
    <property type="project" value="TreeGrafter"/>
</dbReference>
<keyword evidence="4" id="KW-1185">Reference proteome</keyword>
<dbReference type="GO" id="GO:0003677">
    <property type="term" value="F:DNA binding"/>
    <property type="evidence" value="ECO:0007669"/>
    <property type="project" value="UniProtKB-KW"/>
</dbReference>
<dbReference type="PANTHER" id="PTHR46797">
    <property type="entry name" value="HTH-TYPE TRANSCRIPTIONAL REGULATOR"/>
    <property type="match status" value="1"/>
</dbReference>
<evidence type="ECO:0000313" key="3">
    <source>
        <dbReference type="EMBL" id="WIY04422.1"/>
    </source>
</evidence>
<accession>A0A9Y2JW56</accession>
<dbReference type="PROSITE" id="PS50943">
    <property type="entry name" value="HTH_CROC1"/>
    <property type="match status" value="1"/>
</dbReference>
<dbReference type="Proteomes" id="UP001239397">
    <property type="component" value="Chromosome"/>
</dbReference>
<dbReference type="KEGG" id="amog:QRX60_11450"/>
<dbReference type="AlphaFoldDB" id="A0A9Y2JW56"/>
<dbReference type="CDD" id="cd00093">
    <property type="entry name" value="HTH_XRE"/>
    <property type="match status" value="1"/>
</dbReference>
<evidence type="ECO:0000256" key="1">
    <source>
        <dbReference type="ARBA" id="ARBA00023125"/>
    </source>
</evidence>
<reference evidence="3 4" key="1">
    <citation type="submission" date="2023-06" db="EMBL/GenBank/DDBJ databases">
        <authorList>
            <person name="Oyuntsetseg B."/>
            <person name="Kim S.B."/>
        </authorList>
    </citation>
    <scope>NUCLEOTIDE SEQUENCE [LARGE SCALE GENOMIC DNA]</scope>
    <source>
        <strain evidence="3 4">4-36</strain>
    </source>
</reference>
<name>A0A9Y2JW56_9PSEU</name>
<dbReference type="GO" id="GO:0003700">
    <property type="term" value="F:DNA-binding transcription factor activity"/>
    <property type="evidence" value="ECO:0007669"/>
    <property type="project" value="TreeGrafter"/>
</dbReference>
<dbReference type="SUPFAM" id="SSF48452">
    <property type="entry name" value="TPR-like"/>
    <property type="match status" value="1"/>
</dbReference>
<dbReference type="InterPro" id="IPR011990">
    <property type="entry name" value="TPR-like_helical_dom_sf"/>
</dbReference>
<dbReference type="Gene3D" id="1.25.40.10">
    <property type="entry name" value="Tetratricopeptide repeat domain"/>
    <property type="match status" value="1"/>
</dbReference>
<gene>
    <name evidence="3" type="ORF">QRX60_11450</name>
</gene>
<evidence type="ECO:0000313" key="4">
    <source>
        <dbReference type="Proteomes" id="UP001239397"/>
    </source>
</evidence>
<dbReference type="RefSeq" id="WP_286000749.1">
    <property type="nucleotide sequence ID" value="NZ_CP127295.1"/>
</dbReference>
<dbReference type="SUPFAM" id="SSF47413">
    <property type="entry name" value="lambda repressor-like DNA-binding domains"/>
    <property type="match status" value="1"/>
</dbReference>
<evidence type="ECO:0000259" key="2">
    <source>
        <dbReference type="PROSITE" id="PS50943"/>
    </source>
</evidence>
<protein>
    <submittedName>
        <fullName evidence="3">Helix-turn-helix transcriptional regulator</fullName>
    </submittedName>
</protein>
<organism evidence="3 4">
    <name type="scientific">Amycolatopsis mongoliensis</name>
    <dbReference type="NCBI Taxonomy" id="715475"/>
    <lineage>
        <taxon>Bacteria</taxon>
        <taxon>Bacillati</taxon>
        <taxon>Actinomycetota</taxon>
        <taxon>Actinomycetes</taxon>
        <taxon>Pseudonocardiales</taxon>
        <taxon>Pseudonocardiaceae</taxon>
        <taxon>Amycolatopsis</taxon>
    </lineage>
</organism>
<proteinExistence type="predicted"/>
<dbReference type="Gene3D" id="1.10.260.40">
    <property type="entry name" value="lambda repressor-like DNA-binding domains"/>
    <property type="match status" value="1"/>
</dbReference>
<dbReference type="EMBL" id="CP127295">
    <property type="protein sequence ID" value="WIY04422.1"/>
    <property type="molecule type" value="Genomic_DNA"/>
</dbReference>
<dbReference type="InterPro" id="IPR050807">
    <property type="entry name" value="TransReg_Diox_bact_type"/>
</dbReference>
<keyword evidence="1" id="KW-0238">DNA-binding</keyword>
<feature type="domain" description="HTH cro/C1-type" evidence="2">
    <location>
        <begin position="12"/>
        <end position="67"/>
    </location>
</feature>
<sequence>MAEEDVELGRKIAFYRGRRGLSQREFAPLIDRSEAWLSQVERGVRAAKSLDVLERIARVLDVPMAELAPTAPAVAATERPASAVPLRLLLSANFALRAVLGKQPQPDLDALRNDTDQVWVLAHESRYEELVGLLETLLPRLEAAAGSDDASEVFALLARSYHACAAALAKLQQFDAAWVAADRAISDAGRAGDPLLMAEGAFRLTLVFQGARQLDQAEHTATTASVALEGLVEQGIPEALSVYGALTLQRAVIAARTERAEEAWQHLSRAREIASRLGEDRNDYHTEFGPTNVALHEVAVAVDLGDAGEAVRRAATIDASRLSPERRGRLLIDVARAWTQRRNVERALAALEDAEQIAPEQVYRHRLVHTMVRDLVRMETDVPPALEDFARRAGVALAGR</sequence>
<dbReference type="Pfam" id="PF13560">
    <property type="entry name" value="HTH_31"/>
    <property type="match status" value="1"/>
</dbReference>
<dbReference type="PANTHER" id="PTHR46797:SF1">
    <property type="entry name" value="METHYLPHOSPHONATE SYNTHASE"/>
    <property type="match status" value="1"/>
</dbReference>
<dbReference type="InterPro" id="IPR001387">
    <property type="entry name" value="Cro/C1-type_HTH"/>
</dbReference>
<dbReference type="SMART" id="SM00530">
    <property type="entry name" value="HTH_XRE"/>
    <property type="match status" value="1"/>
</dbReference>
<dbReference type="InterPro" id="IPR010982">
    <property type="entry name" value="Lambda_DNA-bd_dom_sf"/>
</dbReference>